<comment type="caution">
    <text evidence="2">The sequence shown here is derived from an EMBL/GenBank/DDBJ whole genome shotgun (WGS) entry which is preliminary data.</text>
</comment>
<evidence type="ECO:0000313" key="3">
    <source>
        <dbReference type="Proteomes" id="UP000324222"/>
    </source>
</evidence>
<feature type="region of interest" description="Disordered" evidence="1">
    <location>
        <begin position="1"/>
        <end position="24"/>
    </location>
</feature>
<dbReference type="EMBL" id="VSRR010087754">
    <property type="protein sequence ID" value="MPC91431.1"/>
    <property type="molecule type" value="Genomic_DNA"/>
</dbReference>
<dbReference type="Proteomes" id="UP000324222">
    <property type="component" value="Unassembled WGS sequence"/>
</dbReference>
<proteinExistence type="predicted"/>
<dbReference type="AlphaFoldDB" id="A0A5B7J0W1"/>
<reference evidence="2 3" key="1">
    <citation type="submission" date="2019-05" db="EMBL/GenBank/DDBJ databases">
        <title>Another draft genome of Portunus trituberculatus and its Hox gene families provides insights of decapod evolution.</title>
        <authorList>
            <person name="Jeong J.-H."/>
            <person name="Song I."/>
            <person name="Kim S."/>
            <person name="Choi T."/>
            <person name="Kim D."/>
            <person name="Ryu S."/>
            <person name="Kim W."/>
        </authorList>
    </citation>
    <scope>NUCLEOTIDE SEQUENCE [LARGE SCALE GENOMIC DNA]</scope>
    <source>
        <tissue evidence="2">Muscle</tissue>
    </source>
</reference>
<evidence type="ECO:0000256" key="1">
    <source>
        <dbReference type="SAM" id="MobiDB-lite"/>
    </source>
</evidence>
<sequence>MTQHTQKHAPGCSSLPHQDHQQGASRYSNFAAVMFPRHDIRPCVVVVPHGVRHVESSFTVYCHASINHEIVTATFIATRGKDR</sequence>
<gene>
    <name evidence="2" type="ORF">E2C01_086467</name>
</gene>
<accession>A0A5B7J0W1</accession>
<evidence type="ECO:0000313" key="2">
    <source>
        <dbReference type="EMBL" id="MPC91431.1"/>
    </source>
</evidence>
<name>A0A5B7J0W1_PORTR</name>
<organism evidence="2 3">
    <name type="scientific">Portunus trituberculatus</name>
    <name type="common">Swimming crab</name>
    <name type="synonym">Neptunus trituberculatus</name>
    <dbReference type="NCBI Taxonomy" id="210409"/>
    <lineage>
        <taxon>Eukaryota</taxon>
        <taxon>Metazoa</taxon>
        <taxon>Ecdysozoa</taxon>
        <taxon>Arthropoda</taxon>
        <taxon>Crustacea</taxon>
        <taxon>Multicrustacea</taxon>
        <taxon>Malacostraca</taxon>
        <taxon>Eumalacostraca</taxon>
        <taxon>Eucarida</taxon>
        <taxon>Decapoda</taxon>
        <taxon>Pleocyemata</taxon>
        <taxon>Brachyura</taxon>
        <taxon>Eubrachyura</taxon>
        <taxon>Portunoidea</taxon>
        <taxon>Portunidae</taxon>
        <taxon>Portuninae</taxon>
        <taxon>Portunus</taxon>
    </lineage>
</organism>
<keyword evidence="3" id="KW-1185">Reference proteome</keyword>
<protein>
    <submittedName>
        <fullName evidence="2">Uncharacterized protein</fullName>
    </submittedName>
</protein>